<evidence type="ECO:0000256" key="1">
    <source>
        <dbReference type="SAM" id="MobiDB-lite"/>
    </source>
</evidence>
<dbReference type="InterPro" id="IPR012337">
    <property type="entry name" value="RNaseH-like_sf"/>
</dbReference>
<protein>
    <submittedName>
        <fullName evidence="2">Uncharacterized protein</fullName>
    </submittedName>
</protein>
<sequence length="81" mass="9096">MAAVKIPAVWRQNFLQEIFRLDAALFKFSLVSFDTEFPGFFRNTPMDATESTRKLEVDKSIARRGGEGRRADGGAAGWRGE</sequence>
<organism evidence="2">
    <name type="scientific">Salix viminalis</name>
    <name type="common">Common osier</name>
    <name type="synonym">Basket willow</name>
    <dbReference type="NCBI Taxonomy" id="40686"/>
    <lineage>
        <taxon>Eukaryota</taxon>
        <taxon>Viridiplantae</taxon>
        <taxon>Streptophyta</taxon>
        <taxon>Embryophyta</taxon>
        <taxon>Tracheophyta</taxon>
        <taxon>Spermatophyta</taxon>
        <taxon>Magnoliopsida</taxon>
        <taxon>eudicotyledons</taxon>
        <taxon>Gunneridae</taxon>
        <taxon>Pentapetalae</taxon>
        <taxon>rosids</taxon>
        <taxon>fabids</taxon>
        <taxon>Malpighiales</taxon>
        <taxon>Salicaceae</taxon>
        <taxon>Saliceae</taxon>
        <taxon>Salix</taxon>
    </lineage>
</organism>
<feature type="region of interest" description="Disordered" evidence="1">
    <location>
        <begin position="62"/>
        <end position="81"/>
    </location>
</feature>
<reference evidence="2" key="1">
    <citation type="submission" date="2019-03" db="EMBL/GenBank/DDBJ databases">
        <authorList>
            <person name="Mank J."/>
            <person name="Almeida P."/>
        </authorList>
    </citation>
    <scope>NUCLEOTIDE SEQUENCE</scope>
    <source>
        <strain evidence="2">78183</strain>
    </source>
</reference>
<proteinExistence type="predicted"/>
<dbReference type="InterPro" id="IPR036397">
    <property type="entry name" value="RNaseH_sf"/>
</dbReference>
<name>A0A6N2NG95_SALVM</name>
<feature type="compositionally biased region" description="Basic and acidic residues" evidence="1">
    <location>
        <begin position="62"/>
        <end position="72"/>
    </location>
</feature>
<dbReference type="GO" id="GO:0003676">
    <property type="term" value="F:nucleic acid binding"/>
    <property type="evidence" value="ECO:0007669"/>
    <property type="project" value="InterPro"/>
</dbReference>
<dbReference type="SUPFAM" id="SSF53098">
    <property type="entry name" value="Ribonuclease H-like"/>
    <property type="match status" value="1"/>
</dbReference>
<dbReference type="AlphaFoldDB" id="A0A6N2NG95"/>
<accession>A0A6N2NG95</accession>
<evidence type="ECO:0000313" key="2">
    <source>
        <dbReference type="EMBL" id="VFU65762.1"/>
    </source>
</evidence>
<gene>
    <name evidence="2" type="ORF">SVIM_LOCUS505746</name>
</gene>
<dbReference type="EMBL" id="CAADRP010002307">
    <property type="protein sequence ID" value="VFU65762.1"/>
    <property type="molecule type" value="Genomic_DNA"/>
</dbReference>
<dbReference type="Gene3D" id="3.30.420.10">
    <property type="entry name" value="Ribonuclease H-like superfamily/Ribonuclease H"/>
    <property type="match status" value="1"/>
</dbReference>